<dbReference type="Pfam" id="PF13186">
    <property type="entry name" value="SPASM"/>
    <property type="match status" value="1"/>
</dbReference>
<reference evidence="8" key="1">
    <citation type="journal article" date="2020" name="mSystems">
        <title>Genome- and Community-Level Interaction Insights into Carbon Utilization and Element Cycling Functions of Hydrothermarchaeota in Hydrothermal Sediment.</title>
        <authorList>
            <person name="Zhou Z."/>
            <person name="Liu Y."/>
            <person name="Xu W."/>
            <person name="Pan J."/>
            <person name="Luo Z.H."/>
            <person name="Li M."/>
        </authorList>
    </citation>
    <scope>NUCLEOTIDE SEQUENCE [LARGE SCALE GENOMIC DNA]</scope>
    <source>
        <strain evidence="8">SpSt-757</strain>
    </source>
</reference>
<dbReference type="EMBL" id="DTGG01000124">
    <property type="protein sequence ID" value="HFZ09298.1"/>
    <property type="molecule type" value="Genomic_DNA"/>
</dbReference>
<comment type="cofactor">
    <cofactor evidence="1">
        <name>[4Fe-4S] cluster</name>
        <dbReference type="ChEBI" id="CHEBI:49883"/>
    </cofactor>
</comment>
<dbReference type="CDD" id="cd01335">
    <property type="entry name" value="Radical_SAM"/>
    <property type="match status" value="1"/>
</dbReference>
<dbReference type="InterPro" id="IPR023885">
    <property type="entry name" value="4Fe4S-binding_SPASM_dom"/>
</dbReference>
<evidence type="ECO:0000256" key="5">
    <source>
        <dbReference type="ARBA" id="ARBA00023004"/>
    </source>
</evidence>
<dbReference type="PROSITE" id="PS51918">
    <property type="entry name" value="RADICAL_SAM"/>
    <property type="match status" value="1"/>
</dbReference>
<dbReference type="AlphaFoldDB" id="A0A7V3N5G3"/>
<dbReference type="InterPro" id="IPR007197">
    <property type="entry name" value="rSAM"/>
</dbReference>
<dbReference type="GO" id="GO:0003824">
    <property type="term" value="F:catalytic activity"/>
    <property type="evidence" value="ECO:0007669"/>
    <property type="project" value="InterPro"/>
</dbReference>
<dbReference type="InterPro" id="IPR050377">
    <property type="entry name" value="Radical_SAM_PqqE_MftC-like"/>
</dbReference>
<keyword evidence="4" id="KW-0479">Metal-binding</keyword>
<dbReference type="InterPro" id="IPR058240">
    <property type="entry name" value="rSAM_sf"/>
</dbReference>
<evidence type="ECO:0000256" key="3">
    <source>
        <dbReference type="ARBA" id="ARBA00022691"/>
    </source>
</evidence>
<dbReference type="GO" id="GO:0046872">
    <property type="term" value="F:metal ion binding"/>
    <property type="evidence" value="ECO:0007669"/>
    <property type="project" value="UniProtKB-KW"/>
</dbReference>
<keyword evidence="6" id="KW-0411">Iron-sulfur</keyword>
<proteinExistence type="predicted"/>
<evidence type="ECO:0000256" key="2">
    <source>
        <dbReference type="ARBA" id="ARBA00022485"/>
    </source>
</evidence>
<evidence type="ECO:0000256" key="1">
    <source>
        <dbReference type="ARBA" id="ARBA00001966"/>
    </source>
</evidence>
<comment type="caution">
    <text evidence="8">The sequence shown here is derived from an EMBL/GenBank/DDBJ whole genome shotgun (WGS) entry which is preliminary data.</text>
</comment>
<dbReference type="SUPFAM" id="SSF102114">
    <property type="entry name" value="Radical SAM enzymes"/>
    <property type="match status" value="1"/>
</dbReference>
<dbReference type="SFLD" id="SFLDG01386">
    <property type="entry name" value="main_SPASM_domain-containing"/>
    <property type="match status" value="1"/>
</dbReference>
<dbReference type="InterPro" id="IPR013785">
    <property type="entry name" value="Aldolase_TIM"/>
</dbReference>
<dbReference type="GO" id="GO:0051539">
    <property type="term" value="F:4 iron, 4 sulfur cluster binding"/>
    <property type="evidence" value="ECO:0007669"/>
    <property type="project" value="UniProtKB-KW"/>
</dbReference>
<keyword evidence="3" id="KW-0949">S-adenosyl-L-methionine</keyword>
<dbReference type="InterPro" id="IPR017200">
    <property type="entry name" value="PqqE-like"/>
</dbReference>
<evidence type="ECO:0000313" key="8">
    <source>
        <dbReference type="EMBL" id="HFZ09298.1"/>
    </source>
</evidence>
<dbReference type="PIRSF" id="PIRSF037420">
    <property type="entry name" value="PQQ_syn_pqqE"/>
    <property type="match status" value="1"/>
</dbReference>
<keyword evidence="5" id="KW-0408">Iron</keyword>
<gene>
    <name evidence="8" type="ORF">ENV41_04115</name>
</gene>
<sequence length="357" mass="39682">MKKLAKFLRAPIFVWWDITKRCNFRCKHCYSNSGEKAIGELPLPKVIEVINQLAELEVFYIYFLGGEPLMREDIFEILSYCLDKGLTTMMSTNGWFVNPAVGKKLKATGINHVRVSLDGTTPEIHDSIRGVPGSFNRALTALEILKDVGIPRVGISPTLLPDNLHQIGEIIDLAVRNKVDEIQVVQLCATGRGANIPKLSKEQLEYAQKEIEDRILKYKSMINVAATEGILEKRCSFCIKKEEAIPSIMGCIGGRSCAAIDAEGRVSPCIMYRREAGNLMSEPFSVIWKNSPLFLEMRRIKDSCVGCAFSKVCVGECPLDRKITDQERAGFATSIKISSAQSSGCYKIGSIDCFLKV</sequence>
<name>A0A7V3N5G3_UNCC3</name>
<accession>A0A7V3N5G3</accession>
<feature type="domain" description="Radical SAM core" evidence="7">
    <location>
        <begin position="8"/>
        <end position="223"/>
    </location>
</feature>
<protein>
    <submittedName>
        <fullName evidence="8">Radical SAM protein</fullName>
    </submittedName>
</protein>
<dbReference type="SFLD" id="SFLDG01067">
    <property type="entry name" value="SPASM/twitch_domain_containing"/>
    <property type="match status" value="1"/>
</dbReference>
<dbReference type="SFLD" id="SFLDS00029">
    <property type="entry name" value="Radical_SAM"/>
    <property type="match status" value="1"/>
</dbReference>
<dbReference type="SMART" id="SM00729">
    <property type="entry name" value="Elp3"/>
    <property type="match status" value="1"/>
</dbReference>
<dbReference type="PANTHER" id="PTHR11228">
    <property type="entry name" value="RADICAL SAM DOMAIN PROTEIN"/>
    <property type="match status" value="1"/>
</dbReference>
<evidence type="ECO:0000259" key="7">
    <source>
        <dbReference type="PROSITE" id="PS51918"/>
    </source>
</evidence>
<dbReference type="Gene3D" id="3.20.20.70">
    <property type="entry name" value="Aldolase class I"/>
    <property type="match status" value="1"/>
</dbReference>
<evidence type="ECO:0000256" key="6">
    <source>
        <dbReference type="ARBA" id="ARBA00023014"/>
    </source>
</evidence>
<evidence type="ECO:0000256" key="4">
    <source>
        <dbReference type="ARBA" id="ARBA00022723"/>
    </source>
</evidence>
<dbReference type="PANTHER" id="PTHR11228:SF7">
    <property type="entry name" value="PQQA PEPTIDE CYCLASE"/>
    <property type="match status" value="1"/>
</dbReference>
<organism evidence="8">
    <name type="scientific">candidate division CPR3 bacterium</name>
    <dbReference type="NCBI Taxonomy" id="2268181"/>
    <lineage>
        <taxon>Bacteria</taxon>
        <taxon>Bacteria division CPR3</taxon>
    </lineage>
</organism>
<dbReference type="InterPro" id="IPR006638">
    <property type="entry name" value="Elp3/MiaA/NifB-like_rSAM"/>
</dbReference>
<keyword evidence="2" id="KW-0004">4Fe-4S</keyword>
<dbReference type="Pfam" id="PF04055">
    <property type="entry name" value="Radical_SAM"/>
    <property type="match status" value="1"/>
</dbReference>
<dbReference type="NCBIfam" id="TIGR04085">
    <property type="entry name" value="rSAM_more_4Fe4S"/>
    <property type="match status" value="1"/>
</dbReference>